<accession>A0A0N1JVY2</accession>
<dbReference type="Proteomes" id="UP000037982">
    <property type="component" value="Unassembled WGS sequence"/>
</dbReference>
<comment type="caution">
    <text evidence="2">The sequence shown here is derived from an EMBL/GenBank/DDBJ whole genome shotgun (WGS) entry which is preliminary data.</text>
</comment>
<dbReference type="PATRIC" id="fig|66876.3.peg.7924"/>
<evidence type="ECO:0000256" key="1">
    <source>
        <dbReference type="SAM" id="MobiDB-lite"/>
    </source>
</evidence>
<organism evidence="2 3">
    <name type="scientific">Streptomyces chattanoogensis</name>
    <dbReference type="NCBI Taxonomy" id="66876"/>
    <lineage>
        <taxon>Bacteria</taxon>
        <taxon>Bacillati</taxon>
        <taxon>Actinomycetota</taxon>
        <taxon>Actinomycetes</taxon>
        <taxon>Kitasatosporales</taxon>
        <taxon>Streptomycetaceae</taxon>
        <taxon>Streptomyces</taxon>
    </lineage>
</organism>
<evidence type="ECO:0000313" key="3">
    <source>
        <dbReference type="Proteomes" id="UP000037982"/>
    </source>
</evidence>
<name>A0A0N1JVY2_9ACTN</name>
<dbReference type="EMBL" id="LGKG01000189">
    <property type="protein sequence ID" value="KPC59183.1"/>
    <property type="molecule type" value="Genomic_DNA"/>
</dbReference>
<protein>
    <submittedName>
        <fullName evidence="2">Uncharacterized protein</fullName>
    </submittedName>
</protein>
<keyword evidence="3" id="KW-1185">Reference proteome</keyword>
<evidence type="ECO:0000313" key="2">
    <source>
        <dbReference type="EMBL" id="KPC59183.1"/>
    </source>
</evidence>
<gene>
    <name evidence="2" type="ORF">ADL29_35985</name>
</gene>
<dbReference type="AlphaFoldDB" id="A0A0N1JVY2"/>
<proteinExistence type="predicted"/>
<sequence length="99" mass="10082">MFPAAVALKSDVSGPAVCSDHDGSEGGSELDAGRGQVRRAVRSSVGIPQLTGRPLPPCRTDPTSAPAPASGPPDGWSPTRAAAASRPLQLPVLHSVFRC</sequence>
<feature type="compositionally biased region" description="Low complexity" evidence="1">
    <location>
        <begin position="60"/>
        <end position="74"/>
    </location>
</feature>
<reference evidence="3" key="1">
    <citation type="submission" date="2015-07" db="EMBL/GenBank/DDBJ databases">
        <authorList>
            <person name="Ju K.-S."/>
            <person name="Doroghazi J.R."/>
            <person name="Metcalf W.W."/>
        </authorList>
    </citation>
    <scope>NUCLEOTIDE SEQUENCE [LARGE SCALE GENOMIC DNA]</scope>
    <source>
        <strain evidence="3">NRRL ISP-5002</strain>
    </source>
</reference>
<feature type="region of interest" description="Disordered" evidence="1">
    <location>
        <begin position="1"/>
        <end position="87"/>
    </location>
</feature>